<dbReference type="GO" id="GO:0044209">
    <property type="term" value="P:AMP salvage"/>
    <property type="evidence" value="ECO:0007669"/>
    <property type="project" value="UniProtKB-UniPathway"/>
</dbReference>
<dbReference type="SUPFAM" id="SSF53271">
    <property type="entry name" value="PRTase-like"/>
    <property type="match status" value="1"/>
</dbReference>
<protein>
    <recommendedName>
        <fullName evidence="6">adenine phosphoribosyltransferase</fullName>
        <ecNumber evidence="6">2.4.2.7</ecNumber>
    </recommendedName>
</protein>
<evidence type="ECO:0000256" key="2">
    <source>
        <dbReference type="ARBA" id="ARBA00004496"/>
    </source>
</evidence>
<evidence type="ECO:0000259" key="11">
    <source>
        <dbReference type="Pfam" id="PF00156"/>
    </source>
</evidence>
<keyword evidence="7" id="KW-0963">Cytoplasm</keyword>
<evidence type="ECO:0000256" key="9">
    <source>
        <dbReference type="ARBA" id="ARBA00022679"/>
    </source>
</evidence>
<evidence type="ECO:0000256" key="8">
    <source>
        <dbReference type="ARBA" id="ARBA00022676"/>
    </source>
</evidence>
<dbReference type="Proteomes" id="UP000325577">
    <property type="component" value="Linkage Group LG5"/>
</dbReference>
<dbReference type="AlphaFoldDB" id="A0A5J4ZUH4"/>
<keyword evidence="9" id="KW-0808">Transferase</keyword>
<evidence type="ECO:0000313" key="12">
    <source>
        <dbReference type="EMBL" id="KAA8521328.1"/>
    </source>
</evidence>
<evidence type="ECO:0000256" key="3">
    <source>
        <dbReference type="ARBA" id="ARBA00004659"/>
    </source>
</evidence>
<dbReference type="GO" id="GO:0006166">
    <property type="term" value="P:purine ribonucleoside salvage"/>
    <property type="evidence" value="ECO:0007669"/>
    <property type="project" value="UniProtKB-KW"/>
</dbReference>
<evidence type="ECO:0000313" key="13">
    <source>
        <dbReference type="Proteomes" id="UP000325577"/>
    </source>
</evidence>
<dbReference type="GO" id="GO:0005829">
    <property type="term" value="C:cytosol"/>
    <property type="evidence" value="ECO:0007669"/>
    <property type="project" value="TreeGrafter"/>
</dbReference>
<evidence type="ECO:0000256" key="7">
    <source>
        <dbReference type="ARBA" id="ARBA00022490"/>
    </source>
</evidence>
<keyword evidence="8" id="KW-0328">Glycosyltransferase</keyword>
<dbReference type="HAMAP" id="MF_00004">
    <property type="entry name" value="Aden_phosphoribosyltr"/>
    <property type="match status" value="1"/>
</dbReference>
<dbReference type="InterPro" id="IPR005764">
    <property type="entry name" value="Ade_phspho_trans"/>
</dbReference>
<reference evidence="12 13" key="1">
    <citation type="submission" date="2019-09" db="EMBL/GenBank/DDBJ databases">
        <title>A chromosome-level genome assembly of the Chinese tupelo Nyssa sinensis.</title>
        <authorList>
            <person name="Yang X."/>
            <person name="Kang M."/>
            <person name="Yang Y."/>
            <person name="Xiong H."/>
            <person name="Wang M."/>
            <person name="Zhang Z."/>
            <person name="Wang Z."/>
            <person name="Wu H."/>
            <person name="Ma T."/>
            <person name="Liu J."/>
            <person name="Xi Z."/>
        </authorList>
    </citation>
    <scope>NUCLEOTIDE SEQUENCE [LARGE SCALE GENOMIC DNA]</scope>
    <source>
        <strain evidence="12">J267</strain>
        <tissue evidence="12">Leaf</tissue>
    </source>
</reference>
<dbReference type="GO" id="GO:0006168">
    <property type="term" value="P:adenine salvage"/>
    <property type="evidence" value="ECO:0007669"/>
    <property type="project" value="InterPro"/>
</dbReference>
<evidence type="ECO:0000256" key="1">
    <source>
        <dbReference type="ARBA" id="ARBA00000868"/>
    </source>
</evidence>
<dbReference type="InterPro" id="IPR000836">
    <property type="entry name" value="PRTase_dom"/>
</dbReference>
<sequence length="217" mass="23934">MSVCRDDDPRIHGIKSKIRVVPNFPKPEIMFQDITTLLLDPKAFKDTIDLFVERYKGKNISVVAGIEARGFIFGPPIALAIGAKFVPLRKPKKLPEAWELKSLLHSSICSKMGLELGLLTLKNELEQNSQGDVIREEYILEYGRDCLEMHVGAVKPGERALVVDDLIATGGTLCAAMNLLERAGAEVAECACVIELPDLKGRARLNGKPLYVLVESH</sequence>
<evidence type="ECO:0000256" key="4">
    <source>
        <dbReference type="ARBA" id="ARBA00008391"/>
    </source>
</evidence>
<comment type="subcellular location">
    <subcellularLocation>
        <location evidence="2">Cytoplasm</location>
    </subcellularLocation>
</comment>
<dbReference type="GO" id="GO:0003999">
    <property type="term" value="F:adenine phosphoribosyltransferase activity"/>
    <property type="evidence" value="ECO:0007669"/>
    <property type="project" value="UniProtKB-EC"/>
</dbReference>
<organism evidence="12 13">
    <name type="scientific">Nyssa sinensis</name>
    <dbReference type="NCBI Taxonomy" id="561372"/>
    <lineage>
        <taxon>Eukaryota</taxon>
        <taxon>Viridiplantae</taxon>
        <taxon>Streptophyta</taxon>
        <taxon>Embryophyta</taxon>
        <taxon>Tracheophyta</taxon>
        <taxon>Spermatophyta</taxon>
        <taxon>Magnoliopsida</taxon>
        <taxon>eudicotyledons</taxon>
        <taxon>Gunneridae</taxon>
        <taxon>Pentapetalae</taxon>
        <taxon>asterids</taxon>
        <taxon>Cornales</taxon>
        <taxon>Nyssaceae</taxon>
        <taxon>Nyssa</taxon>
    </lineage>
</organism>
<dbReference type="Pfam" id="PF00156">
    <property type="entry name" value="Pribosyltran"/>
    <property type="match status" value="1"/>
</dbReference>
<name>A0A5J4ZUH4_9ASTE</name>
<keyword evidence="13" id="KW-1185">Reference proteome</keyword>
<dbReference type="PANTHER" id="PTHR11776">
    <property type="entry name" value="ADENINE PHOSPHORIBOSYLTRANSFERASE"/>
    <property type="match status" value="1"/>
</dbReference>
<dbReference type="CDD" id="cd06223">
    <property type="entry name" value="PRTases_typeI"/>
    <property type="match status" value="1"/>
</dbReference>
<dbReference type="EMBL" id="CM018048">
    <property type="protein sequence ID" value="KAA8521328.1"/>
    <property type="molecule type" value="Genomic_DNA"/>
</dbReference>
<comment type="subunit">
    <text evidence="5">Homodimer.</text>
</comment>
<comment type="pathway">
    <text evidence="3">Purine metabolism; AMP biosynthesis via salvage pathway; AMP from adenine: step 1/1.</text>
</comment>
<evidence type="ECO:0000256" key="10">
    <source>
        <dbReference type="ARBA" id="ARBA00022726"/>
    </source>
</evidence>
<dbReference type="InterPro" id="IPR050120">
    <property type="entry name" value="Adenine_PRTase"/>
</dbReference>
<dbReference type="PANTHER" id="PTHR11776:SF7">
    <property type="entry name" value="PHOSPHORIBOSYLTRANSFERASE DOMAIN-CONTAINING PROTEIN"/>
    <property type="match status" value="1"/>
</dbReference>
<proteinExistence type="inferred from homology"/>
<feature type="domain" description="Phosphoribosyltransferase" evidence="11">
    <location>
        <begin position="41"/>
        <end position="197"/>
    </location>
</feature>
<comment type="catalytic activity">
    <reaction evidence="1">
        <text>AMP + diphosphate = 5-phospho-alpha-D-ribose 1-diphosphate + adenine</text>
        <dbReference type="Rhea" id="RHEA:16609"/>
        <dbReference type="ChEBI" id="CHEBI:16708"/>
        <dbReference type="ChEBI" id="CHEBI:33019"/>
        <dbReference type="ChEBI" id="CHEBI:58017"/>
        <dbReference type="ChEBI" id="CHEBI:456215"/>
        <dbReference type="EC" id="2.4.2.7"/>
    </reaction>
</comment>
<accession>A0A5J4ZUH4</accession>
<dbReference type="EC" id="2.4.2.7" evidence="6"/>
<gene>
    <name evidence="12" type="ORF">F0562_012001</name>
</gene>
<dbReference type="InterPro" id="IPR029057">
    <property type="entry name" value="PRTase-like"/>
</dbReference>
<keyword evidence="10" id="KW-0660">Purine salvage</keyword>
<evidence type="ECO:0000256" key="5">
    <source>
        <dbReference type="ARBA" id="ARBA00011738"/>
    </source>
</evidence>
<dbReference type="Gene3D" id="3.40.50.2020">
    <property type="match status" value="1"/>
</dbReference>
<comment type="similarity">
    <text evidence="4">Belongs to the purine/pyrimidine phosphoribosyltransferase family.</text>
</comment>
<evidence type="ECO:0000256" key="6">
    <source>
        <dbReference type="ARBA" id="ARBA00011893"/>
    </source>
</evidence>
<dbReference type="UniPathway" id="UPA00588">
    <property type="reaction ID" value="UER00646"/>
</dbReference>
<dbReference type="OrthoDB" id="363185at2759"/>